<name>A0ABZ1JEY0_9ACTN</name>
<evidence type="ECO:0008006" key="3">
    <source>
        <dbReference type="Google" id="ProtNLM"/>
    </source>
</evidence>
<dbReference type="EMBL" id="CP108133">
    <property type="protein sequence ID" value="WTP48315.1"/>
    <property type="molecule type" value="Genomic_DNA"/>
</dbReference>
<organism evidence="1 2">
    <name type="scientific">Streptomyces tauricus</name>
    <dbReference type="NCBI Taxonomy" id="68274"/>
    <lineage>
        <taxon>Bacteria</taxon>
        <taxon>Bacillati</taxon>
        <taxon>Actinomycetota</taxon>
        <taxon>Actinomycetes</taxon>
        <taxon>Kitasatosporales</taxon>
        <taxon>Streptomycetaceae</taxon>
        <taxon>Streptomyces</taxon>
        <taxon>Streptomyces aurantiacus group</taxon>
    </lineage>
</organism>
<keyword evidence="2" id="KW-1185">Reference proteome</keyword>
<evidence type="ECO:0000313" key="1">
    <source>
        <dbReference type="EMBL" id="WTP48315.1"/>
    </source>
</evidence>
<dbReference type="Proteomes" id="UP001432166">
    <property type="component" value="Chromosome"/>
</dbReference>
<protein>
    <recommendedName>
        <fullName evidence="3">PBS lyase</fullName>
    </recommendedName>
</protein>
<accession>A0ABZ1JEY0</accession>
<reference evidence="1" key="1">
    <citation type="submission" date="2022-10" db="EMBL/GenBank/DDBJ databases">
        <title>The complete genomes of actinobacterial strains from the NBC collection.</title>
        <authorList>
            <person name="Joergensen T.S."/>
            <person name="Alvarez Arevalo M."/>
            <person name="Sterndorff E.B."/>
            <person name="Faurdal D."/>
            <person name="Vuksanovic O."/>
            <person name="Mourched A.-S."/>
            <person name="Charusanti P."/>
            <person name="Shaw S."/>
            <person name="Blin K."/>
            <person name="Weber T."/>
        </authorList>
    </citation>
    <scope>NUCLEOTIDE SEQUENCE</scope>
    <source>
        <strain evidence="1">NBC_00189</strain>
    </source>
</reference>
<dbReference type="RefSeq" id="WP_328937089.1">
    <property type="nucleotide sequence ID" value="NZ_CP108133.1"/>
</dbReference>
<sequence length="1123" mass="120238">MVHTPRQQAESLLNALDPLPYPLRMRELVARVRELADARPLLDELEARGSYGRGLAVVAAAVSRDAEWVGARIADPDSFVRGHALLAADSLRVPDSAYESALADAPEAIRRDLLRAVVSGRRTALADRLVGPLRDEWGDAEAARLLPGCSPGAVARLLPSLFHAVRGWTTLGRRHPEVLLDAVEGELTALPASLRDAWWRRYARAVTATVPFRPLRALELVERFAPDGIPYQLHDRLPAFAAVAPRRVLRLLLAGDSPSAGAVRSRPLLRRLARSEEAPGDELLALGSLLADHGDLAVLLEALPPARRYAFYTEVMAGRGPGGRGAVVDAVILDALPRSRVAEEARRVAAAVRESGATWNAVLLAESYLPVAQVRERLVEATRRPAAEDRAQAWPLLIGNAARSGDPAAVVGVLEESARLRNEQDPVRQPALWALSRVPPALLTEEAAPHLDRIVADAVDARDSSPGSRRNLSRLAVSVLRAHAAGGSRELVNWALRTLVRISGNTGGVDLGRLDATLRRGQEHQVYEALRPWIEAGAEKADYGLAFALARAVGRRAAGMTDLQELLWQAIRFGNDTTVRTAVELWLEPPATRDERAARVLALDPSAGVLWPVLAVLTRRRTDLLDVLLADTPPYGRFLTRGSAWTVPVGPDVRRWLPRQQDALVRKLAESAADAGLPAHARAAAVEQAARVPGRGAELVRRWTGSRDVVLAEAALGALAHTDRPGDALPELLAHAGDDRARVAVYAATRASRHVAPSLLADPLRDVLSAPDTKVTGRKEAARLAAARLPAPVAARLLTEAYRRPGTHLDVRAACVAFAGSLLAQEPVWTLLHDAAGAEPVLRAAVLRVAPLDLPERHRERYARLVRDVSTTDDPPTAVLAYGALARWAPWCPDAPTVLAAATADLTNRTSWRAAAHGLVIAATGSDSGAAGVRAALHALAEAETDADADAEPLRDRPARQRVDHLVACLAQQAEVAAVAVRAAALGAAALLARYDGFVPQAAAITVAHVDLDAEAEHLDAALSELAALTDGRPALAAGTATELAERLDRATHEGDAETLLGIARRLTAHGGHGEGLLATAVTVALGTRTDWRQPWRDRLRALRRHPVADVRDAALARTTAYE</sequence>
<proteinExistence type="predicted"/>
<gene>
    <name evidence="1" type="ORF">OG288_08440</name>
</gene>
<evidence type="ECO:0000313" key="2">
    <source>
        <dbReference type="Proteomes" id="UP001432166"/>
    </source>
</evidence>